<keyword evidence="3" id="KW-1185">Reference proteome</keyword>
<organism evidence="2 3">
    <name type="scientific">Austropuccinia psidii MF-1</name>
    <dbReference type="NCBI Taxonomy" id="1389203"/>
    <lineage>
        <taxon>Eukaryota</taxon>
        <taxon>Fungi</taxon>
        <taxon>Dikarya</taxon>
        <taxon>Basidiomycota</taxon>
        <taxon>Pucciniomycotina</taxon>
        <taxon>Pucciniomycetes</taxon>
        <taxon>Pucciniales</taxon>
        <taxon>Sphaerophragmiaceae</taxon>
        <taxon>Austropuccinia</taxon>
    </lineage>
</organism>
<dbReference type="InterPro" id="IPR013103">
    <property type="entry name" value="RVT_2"/>
</dbReference>
<dbReference type="OrthoDB" id="3344688at2759"/>
<dbReference type="Pfam" id="PF07727">
    <property type="entry name" value="RVT_2"/>
    <property type="match status" value="2"/>
</dbReference>
<feature type="domain" description="Reverse transcriptase Ty1/copia-type" evidence="1">
    <location>
        <begin position="123"/>
        <end position="198"/>
    </location>
</feature>
<name>A0A9Q3ICG3_9BASI</name>
<proteinExistence type="predicted"/>
<reference evidence="2" key="1">
    <citation type="submission" date="2021-03" db="EMBL/GenBank/DDBJ databases">
        <title>Draft genome sequence of rust myrtle Austropuccinia psidii MF-1, a brazilian biotype.</title>
        <authorList>
            <person name="Quecine M.C."/>
            <person name="Pachon D.M.R."/>
            <person name="Bonatelli M.L."/>
            <person name="Correr F.H."/>
            <person name="Franceschini L.M."/>
            <person name="Leite T.F."/>
            <person name="Margarido G.R.A."/>
            <person name="Almeida C.A."/>
            <person name="Ferrarezi J.A."/>
            <person name="Labate C.A."/>
        </authorList>
    </citation>
    <scope>NUCLEOTIDE SEQUENCE</scope>
    <source>
        <strain evidence="2">MF-1</strain>
    </source>
</reference>
<feature type="domain" description="Reverse transcriptase Ty1/copia-type" evidence="1">
    <location>
        <begin position="6"/>
        <end position="115"/>
    </location>
</feature>
<accession>A0A9Q3ICG3</accession>
<comment type="caution">
    <text evidence="2">The sequence shown here is derived from an EMBL/GenBank/DDBJ whole genome shotgun (WGS) entry which is preliminary data.</text>
</comment>
<dbReference type="EMBL" id="AVOT02040090">
    <property type="protein sequence ID" value="MBW0535257.1"/>
    <property type="molecule type" value="Genomic_DNA"/>
</dbReference>
<evidence type="ECO:0000313" key="3">
    <source>
        <dbReference type="Proteomes" id="UP000765509"/>
    </source>
</evidence>
<protein>
    <recommendedName>
        <fullName evidence="1">Reverse transcriptase Ty1/copia-type domain-containing protein</fullName>
    </recommendedName>
</protein>
<sequence length="229" mass="25989">MMNDLNVWEVVSIKTETRLVGATWVFKTKRNECTEVLEYKARLCAQGFSQTPVIDFGKTFAPTGHLNSLQTLISFASSNNLKFDQLNIKSTFLNSLLKEEVFLAIPHSLDLDKKKLKPPIWLFIHVDDITVFGKDLAKFKLEIQQEFKTKLLGQTDLLLGIKIHKDDNSISLLHEHYVESLLDLYGMSNCRPVATPLVPNEHLDSPTQAKVDKFKNLDINYRGAIGSLN</sequence>
<evidence type="ECO:0000259" key="1">
    <source>
        <dbReference type="Pfam" id="PF07727"/>
    </source>
</evidence>
<gene>
    <name evidence="2" type="ORF">O181_074972</name>
</gene>
<dbReference type="AlphaFoldDB" id="A0A9Q3ICG3"/>
<dbReference type="Proteomes" id="UP000765509">
    <property type="component" value="Unassembled WGS sequence"/>
</dbReference>
<evidence type="ECO:0000313" key="2">
    <source>
        <dbReference type="EMBL" id="MBW0535257.1"/>
    </source>
</evidence>